<evidence type="ECO:0000256" key="1">
    <source>
        <dbReference type="SAM" id="Phobius"/>
    </source>
</evidence>
<dbReference type="Proteomes" id="UP000009183">
    <property type="component" value="Chromosome 9"/>
</dbReference>
<dbReference type="PaxDb" id="29760-VIT_09s0002g08080.t01"/>
<keyword evidence="3" id="KW-1185">Reference proteome</keyword>
<evidence type="ECO:0000313" key="2">
    <source>
        <dbReference type="EMBL" id="CCB59674.1"/>
    </source>
</evidence>
<keyword evidence="1" id="KW-0472">Membrane</keyword>
<evidence type="ECO:0000313" key="3">
    <source>
        <dbReference type="Proteomes" id="UP000009183"/>
    </source>
</evidence>
<dbReference type="InParanoid" id="F6HXL7"/>
<organism evidence="2 3">
    <name type="scientific">Vitis vinifera</name>
    <name type="common">Grape</name>
    <dbReference type="NCBI Taxonomy" id="29760"/>
    <lineage>
        <taxon>Eukaryota</taxon>
        <taxon>Viridiplantae</taxon>
        <taxon>Streptophyta</taxon>
        <taxon>Embryophyta</taxon>
        <taxon>Tracheophyta</taxon>
        <taxon>Spermatophyta</taxon>
        <taxon>Magnoliopsida</taxon>
        <taxon>eudicotyledons</taxon>
        <taxon>Gunneridae</taxon>
        <taxon>Pentapetalae</taxon>
        <taxon>rosids</taxon>
        <taxon>Vitales</taxon>
        <taxon>Vitaceae</taxon>
        <taxon>Viteae</taxon>
        <taxon>Vitis</taxon>
    </lineage>
</organism>
<proteinExistence type="predicted"/>
<sequence>MDKSIGFLLVCLQNMSLRTTMHINFLLSYFPLSFGWFISQ</sequence>
<dbReference type="HOGENOM" id="CLU_3300432_0_0_1"/>
<protein>
    <submittedName>
        <fullName evidence="2">Uncharacterized protein</fullName>
    </submittedName>
</protein>
<keyword evidence="1" id="KW-0812">Transmembrane</keyword>
<gene>
    <name evidence="2" type="ordered locus">VIT_09s0002g08080</name>
</gene>
<reference evidence="3" key="1">
    <citation type="journal article" date="2007" name="Nature">
        <title>The grapevine genome sequence suggests ancestral hexaploidization in major angiosperm phyla.</title>
        <authorList>
            <consortium name="The French-Italian Public Consortium for Grapevine Genome Characterization."/>
            <person name="Jaillon O."/>
            <person name="Aury J.-M."/>
            <person name="Noel B."/>
            <person name="Policriti A."/>
            <person name="Clepet C."/>
            <person name="Casagrande A."/>
            <person name="Choisne N."/>
            <person name="Aubourg S."/>
            <person name="Vitulo N."/>
            <person name="Jubin C."/>
            <person name="Vezzi A."/>
            <person name="Legeai F."/>
            <person name="Hugueney P."/>
            <person name="Dasilva C."/>
            <person name="Horner D."/>
            <person name="Mica E."/>
            <person name="Jublot D."/>
            <person name="Poulain J."/>
            <person name="Bruyere C."/>
            <person name="Billault A."/>
            <person name="Segurens B."/>
            <person name="Gouyvenoux M."/>
            <person name="Ugarte E."/>
            <person name="Cattonaro F."/>
            <person name="Anthouard V."/>
            <person name="Vico V."/>
            <person name="Del Fabbro C."/>
            <person name="Alaux M."/>
            <person name="Di Gaspero G."/>
            <person name="Dumas V."/>
            <person name="Felice N."/>
            <person name="Paillard S."/>
            <person name="Juman I."/>
            <person name="Moroldo M."/>
            <person name="Scalabrin S."/>
            <person name="Canaguier A."/>
            <person name="Le Clainche I."/>
            <person name="Malacrida G."/>
            <person name="Durand E."/>
            <person name="Pesole G."/>
            <person name="Laucou V."/>
            <person name="Chatelet P."/>
            <person name="Merdinoglu D."/>
            <person name="Delledonne M."/>
            <person name="Pezzotti M."/>
            <person name="Lecharny A."/>
            <person name="Scarpelli C."/>
            <person name="Artiguenave F."/>
            <person name="Pe M.E."/>
            <person name="Valle G."/>
            <person name="Morgante M."/>
            <person name="Caboche M."/>
            <person name="Adam-Blondon A.-F."/>
            <person name="Weissenbach J."/>
            <person name="Quetier F."/>
            <person name="Wincker P."/>
        </authorList>
    </citation>
    <scope>NUCLEOTIDE SEQUENCE [LARGE SCALE GENOMIC DNA]</scope>
    <source>
        <strain evidence="3">cv. Pinot noir / PN40024</strain>
    </source>
</reference>
<name>F6HXL7_VITVI</name>
<keyword evidence="1" id="KW-1133">Transmembrane helix</keyword>
<dbReference type="EMBL" id="FN596494">
    <property type="protein sequence ID" value="CCB59674.1"/>
    <property type="molecule type" value="Genomic_DNA"/>
</dbReference>
<feature type="transmembrane region" description="Helical" evidence="1">
    <location>
        <begin position="21"/>
        <end position="39"/>
    </location>
</feature>
<accession>F6HXL7</accession>
<dbReference type="AlphaFoldDB" id="F6HXL7"/>